<name>A0A2H9VVR4_9SPHI</name>
<gene>
    <name evidence="1" type="ORF">CLV57_1930</name>
</gene>
<reference evidence="1 2" key="1">
    <citation type="submission" date="2017-11" db="EMBL/GenBank/DDBJ databases">
        <title>Genomic Encyclopedia of Archaeal and Bacterial Type Strains, Phase II (KMG-II): From Individual Species to Whole Genera.</title>
        <authorList>
            <person name="Goeker M."/>
        </authorList>
    </citation>
    <scope>NUCLEOTIDE SEQUENCE [LARGE SCALE GENOMIC DNA]</scope>
    <source>
        <strain evidence="1 2">DSM 28175</strain>
    </source>
</reference>
<sequence>MANYLISSHPEGDIISDTIHDSETKLKVRAINLLQSVFTPSKGEVRFFVTTETEKIAFETKGYRKHRQDLILHMISWYCAYAGWVNSAKIHLTLPGV</sequence>
<dbReference type="RefSeq" id="WP_100341075.1">
    <property type="nucleotide sequence ID" value="NZ_PGFJ01000001.1"/>
</dbReference>
<organism evidence="1 2">
    <name type="scientific">Mucilaginibacter auburnensis</name>
    <dbReference type="NCBI Taxonomy" id="1457233"/>
    <lineage>
        <taxon>Bacteria</taxon>
        <taxon>Pseudomonadati</taxon>
        <taxon>Bacteroidota</taxon>
        <taxon>Sphingobacteriia</taxon>
        <taxon>Sphingobacteriales</taxon>
        <taxon>Sphingobacteriaceae</taxon>
        <taxon>Mucilaginibacter</taxon>
    </lineage>
</organism>
<dbReference type="Proteomes" id="UP000242687">
    <property type="component" value="Unassembled WGS sequence"/>
</dbReference>
<keyword evidence="2" id="KW-1185">Reference proteome</keyword>
<evidence type="ECO:0000313" key="1">
    <source>
        <dbReference type="EMBL" id="PJJ84908.1"/>
    </source>
</evidence>
<accession>A0A2H9VVR4</accession>
<evidence type="ECO:0000313" key="2">
    <source>
        <dbReference type="Proteomes" id="UP000242687"/>
    </source>
</evidence>
<dbReference type="EMBL" id="PGFJ01000001">
    <property type="protein sequence ID" value="PJJ84908.1"/>
    <property type="molecule type" value="Genomic_DNA"/>
</dbReference>
<comment type="caution">
    <text evidence="1">The sequence shown here is derived from an EMBL/GenBank/DDBJ whole genome shotgun (WGS) entry which is preliminary data.</text>
</comment>
<dbReference type="OrthoDB" id="797267at2"/>
<protein>
    <submittedName>
        <fullName evidence="1">Uncharacterized protein</fullName>
    </submittedName>
</protein>
<proteinExistence type="predicted"/>
<dbReference type="AlphaFoldDB" id="A0A2H9VVR4"/>